<gene>
    <name evidence="2" type="ORF">MAMC_01179</name>
</gene>
<keyword evidence="1" id="KW-0472">Membrane</keyword>
<dbReference type="AlphaFoldDB" id="A0A5E6MCM0"/>
<accession>A0A5E6MCM0</accession>
<comment type="caution">
    <text evidence="2">The sequence shown here is derived from an EMBL/GenBank/DDBJ whole genome shotgun (WGS) entry which is preliminary data.</text>
</comment>
<dbReference type="RefSeq" id="WP_142525209.1">
    <property type="nucleotide sequence ID" value="NZ_CABFUZ020000122.1"/>
</dbReference>
<feature type="transmembrane region" description="Helical" evidence="1">
    <location>
        <begin position="72"/>
        <end position="92"/>
    </location>
</feature>
<dbReference type="EMBL" id="CABFUZ020000122">
    <property type="protein sequence ID" value="VVM06670.1"/>
    <property type="molecule type" value="Genomic_DNA"/>
</dbReference>
<feature type="transmembrane region" description="Helical" evidence="1">
    <location>
        <begin position="45"/>
        <end position="66"/>
    </location>
</feature>
<keyword evidence="1" id="KW-0812">Transmembrane</keyword>
<feature type="transmembrane region" description="Helical" evidence="1">
    <location>
        <begin position="183"/>
        <end position="204"/>
    </location>
</feature>
<feature type="transmembrane region" description="Helical" evidence="1">
    <location>
        <begin position="112"/>
        <end position="135"/>
    </location>
</feature>
<keyword evidence="1" id="KW-1133">Transmembrane helix</keyword>
<reference evidence="2" key="1">
    <citation type="submission" date="2019-09" db="EMBL/GenBank/DDBJ databases">
        <authorList>
            <person name="Cremers G."/>
        </authorList>
    </citation>
    <scope>NUCLEOTIDE SEQUENCE [LARGE SCALE GENOMIC DNA]</scope>
    <source>
        <strain evidence="2">3B</strain>
    </source>
</reference>
<name>A0A5E6MCM0_9BACT</name>
<dbReference type="OrthoDB" id="8850092at2"/>
<dbReference type="Proteomes" id="UP000381693">
    <property type="component" value="Unassembled WGS sequence"/>
</dbReference>
<evidence type="ECO:0000313" key="2">
    <source>
        <dbReference type="EMBL" id="VVM06670.1"/>
    </source>
</evidence>
<proteinExistence type="predicted"/>
<sequence length="205" mass="21944">MTRALPWAMAFGLGAFHGLNPAMGWLFAVALGYQEEKRRAIFEAIGALATGHCLAVGAAVILFWAAGAWLPSHWIAVGSAGLLVGFGLYWLLRPRHPRWVGMHVRLRELVLWAFLMATAHGAGLMLFPALGAASLCGQGGSRLPVGSALGMAAIHTIGYWAVALGMALIVFEKVGLSFLRKAWWNLDVLWGTALLLAAGTLLLYP</sequence>
<evidence type="ECO:0000313" key="3">
    <source>
        <dbReference type="Proteomes" id="UP000381693"/>
    </source>
</evidence>
<evidence type="ECO:0008006" key="4">
    <source>
        <dbReference type="Google" id="ProtNLM"/>
    </source>
</evidence>
<organism evidence="2 3">
    <name type="scientific">Methylacidimicrobium cyclopophantes</name>
    <dbReference type="NCBI Taxonomy" id="1041766"/>
    <lineage>
        <taxon>Bacteria</taxon>
        <taxon>Pseudomonadati</taxon>
        <taxon>Verrucomicrobiota</taxon>
        <taxon>Methylacidimicrobium</taxon>
    </lineage>
</organism>
<evidence type="ECO:0000256" key="1">
    <source>
        <dbReference type="SAM" id="Phobius"/>
    </source>
</evidence>
<feature type="transmembrane region" description="Helical" evidence="1">
    <location>
        <begin position="147"/>
        <end position="171"/>
    </location>
</feature>
<keyword evidence="3" id="KW-1185">Reference proteome</keyword>
<protein>
    <recommendedName>
        <fullName evidence="4">Urease accessory protein UreH-like transmembrane domain-containing protein</fullName>
    </recommendedName>
</protein>
<feature type="transmembrane region" description="Helical" evidence="1">
    <location>
        <begin position="6"/>
        <end position="33"/>
    </location>
</feature>